<proteinExistence type="predicted"/>
<evidence type="ECO:0000313" key="2">
    <source>
        <dbReference type="Proteomes" id="UP000240506"/>
    </source>
</evidence>
<organism evidence="1 2">
    <name type="scientific">Shewanella morhuae</name>
    <dbReference type="NCBI Taxonomy" id="365591"/>
    <lineage>
        <taxon>Bacteria</taxon>
        <taxon>Pseudomonadati</taxon>
        <taxon>Pseudomonadota</taxon>
        <taxon>Gammaproteobacteria</taxon>
        <taxon>Alteromonadales</taxon>
        <taxon>Shewanellaceae</taxon>
        <taxon>Shewanella</taxon>
    </lineage>
</organism>
<comment type="caution">
    <text evidence="1">The sequence shown here is derived from an EMBL/GenBank/DDBJ whole genome shotgun (WGS) entry which is preliminary data.</text>
</comment>
<keyword evidence="2" id="KW-1185">Reference proteome</keyword>
<dbReference type="RefSeq" id="WP_107883911.1">
    <property type="nucleotide sequence ID" value="NZ_PYSG01000002.1"/>
</dbReference>
<accession>A0ABX5HXD5</accession>
<name>A0ABX5HXD5_9GAMM</name>
<reference evidence="1 2" key="1">
    <citation type="submission" date="2018-03" db="EMBL/GenBank/DDBJ databases">
        <authorList>
            <person name="Dailey F.E."/>
        </authorList>
    </citation>
    <scope>NUCLEOTIDE SEQUENCE [LARGE SCALE GENOMIC DNA]</scope>
    <source>
        <strain evidence="1 2">CW7</strain>
    </source>
</reference>
<dbReference type="Proteomes" id="UP000240506">
    <property type="component" value="Unassembled WGS sequence"/>
</dbReference>
<evidence type="ECO:0000313" key="1">
    <source>
        <dbReference type="EMBL" id="PTA51581.1"/>
    </source>
</evidence>
<protein>
    <submittedName>
        <fullName evidence="1">Uncharacterized protein</fullName>
    </submittedName>
</protein>
<sequence length="90" mass="10334">MHNFKLPLPSELDPIKGKGRNLLLVVWNSPNIKTHEIVESFLPSNNLHTTSDRLKPKLLAAGWQFKKYPVNGCHKSHAWRLEQIEKPDKG</sequence>
<reference evidence="1 2" key="2">
    <citation type="submission" date="2018-04" db="EMBL/GenBank/DDBJ databases">
        <title>Genomic sequence of a freshwater isolate of Shewanella morhuae.</title>
        <authorList>
            <person name="Castillo D.E."/>
            <person name="Gram L."/>
        </authorList>
    </citation>
    <scope>NUCLEOTIDE SEQUENCE [LARGE SCALE GENOMIC DNA]</scope>
    <source>
        <strain evidence="1 2">CW7</strain>
    </source>
</reference>
<dbReference type="EMBL" id="PYSG01000002">
    <property type="protein sequence ID" value="PTA51581.1"/>
    <property type="molecule type" value="Genomic_DNA"/>
</dbReference>
<gene>
    <name evidence="1" type="ORF">C9I43_14315</name>
</gene>